<dbReference type="CTD" id="6756918"/>
<gene>
    <name evidence="1" type="ORF">TRIADDRAFT_59671</name>
</gene>
<sequence>MSSIQQWNGSMYCCARLYNNDTIEEFGICTNKHSCGFMNKQCRYCKALMSIEERFGGALNQPKFDLCCLSGKIAIQEVPDPLDELRRLLTDMDTVSKYFRANIRKFNCGLCMASMKANDVNIAGGASTYRIQGLIYRILGPA</sequence>
<dbReference type="InParanoid" id="B3S645"/>
<dbReference type="OrthoDB" id="1728974at2759"/>
<dbReference type="PhylomeDB" id="B3S645"/>
<proteinExistence type="predicted"/>
<keyword evidence="2" id="KW-1185">Reference proteome</keyword>
<dbReference type="EMBL" id="DS985252">
    <property type="protein sequence ID" value="EDV21695.1"/>
    <property type="molecule type" value="Genomic_DNA"/>
</dbReference>
<name>B3S645_TRIAD</name>
<reference evidence="1 2" key="1">
    <citation type="journal article" date="2008" name="Nature">
        <title>The Trichoplax genome and the nature of placozoans.</title>
        <authorList>
            <person name="Srivastava M."/>
            <person name="Begovic E."/>
            <person name="Chapman J."/>
            <person name="Putnam N.H."/>
            <person name="Hellsten U."/>
            <person name="Kawashima T."/>
            <person name="Kuo A."/>
            <person name="Mitros T."/>
            <person name="Salamov A."/>
            <person name="Carpenter M.L."/>
            <person name="Signorovitch A.Y."/>
            <person name="Moreno M.A."/>
            <person name="Kamm K."/>
            <person name="Grimwood J."/>
            <person name="Schmutz J."/>
            <person name="Shapiro H."/>
            <person name="Grigoriev I.V."/>
            <person name="Buss L.W."/>
            <person name="Schierwater B."/>
            <person name="Dellaporta S.L."/>
            <person name="Rokhsar D.S."/>
        </authorList>
    </citation>
    <scope>NUCLEOTIDE SEQUENCE [LARGE SCALE GENOMIC DNA]</scope>
    <source>
        <strain evidence="1 2">Grell-BS-1999</strain>
    </source>
</reference>
<evidence type="ECO:0000313" key="2">
    <source>
        <dbReference type="Proteomes" id="UP000009022"/>
    </source>
</evidence>
<accession>B3S645</accession>
<dbReference type="HOGENOM" id="CLU_1818281_0_0_1"/>
<dbReference type="eggNOG" id="KOG0987">
    <property type="taxonomic scope" value="Eukaryota"/>
</dbReference>
<evidence type="ECO:0000313" key="1">
    <source>
        <dbReference type="EMBL" id="EDV21695.1"/>
    </source>
</evidence>
<dbReference type="RefSeq" id="XP_002115843.1">
    <property type="nucleotide sequence ID" value="XM_002115807.1"/>
</dbReference>
<dbReference type="GeneID" id="6756918"/>
<dbReference type="Proteomes" id="UP000009022">
    <property type="component" value="Unassembled WGS sequence"/>
</dbReference>
<dbReference type="STRING" id="10228.B3S645"/>
<dbReference type="OMA" id="CEERECE"/>
<organism evidence="1 2">
    <name type="scientific">Trichoplax adhaerens</name>
    <name type="common">Trichoplax reptans</name>
    <dbReference type="NCBI Taxonomy" id="10228"/>
    <lineage>
        <taxon>Eukaryota</taxon>
        <taxon>Metazoa</taxon>
        <taxon>Placozoa</taxon>
        <taxon>Uniplacotomia</taxon>
        <taxon>Trichoplacea</taxon>
        <taxon>Trichoplacidae</taxon>
        <taxon>Trichoplax</taxon>
    </lineage>
</organism>
<dbReference type="AlphaFoldDB" id="B3S645"/>
<dbReference type="KEGG" id="tad:TRIADDRAFT_59671"/>
<protein>
    <submittedName>
        <fullName evidence="1">Uncharacterized protein</fullName>
    </submittedName>
</protein>